<dbReference type="PhylomeDB" id="A0A0G4FMH5"/>
<dbReference type="Gene3D" id="3.30.40.10">
    <property type="entry name" value="Zinc/RING finger domain, C3HC4 (zinc finger)"/>
    <property type="match status" value="1"/>
</dbReference>
<dbReference type="EMBL" id="CDMZ01000459">
    <property type="protein sequence ID" value="CEM14770.1"/>
    <property type="molecule type" value="Genomic_DNA"/>
</dbReference>
<reference evidence="2" key="1">
    <citation type="submission" date="2014-11" db="EMBL/GenBank/DDBJ databases">
        <authorList>
            <person name="Otto D Thomas"/>
            <person name="Naeem Raeece"/>
        </authorList>
    </citation>
    <scope>NUCLEOTIDE SEQUENCE</scope>
</reference>
<dbReference type="InterPro" id="IPR013083">
    <property type="entry name" value="Znf_RING/FYVE/PHD"/>
</dbReference>
<dbReference type="AlphaFoldDB" id="A0A0G4FMH5"/>
<proteinExistence type="predicted"/>
<dbReference type="VEuPathDB" id="CryptoDB:Cvel_17610"/>
<accession>A0A0G4FMH5</accession>
<name>A0A0G4FMH5_9ALVE</name>
<gene>
    <name evidence="2" type="ORF">Cvel_17610</name>
</gene>
<dbReference type="PANTHER" id="PTHR10131">
    <property type="entry name" value="TNF RECEPTOR ASSOCIATED FACTOR"/>
    <property type="match status" value="1"/>
</dbReference>
<dbReference type="SUPFAM" id="SSF49599">
    <property type="entry name" value="TRAF domain-like"/>
    <property type="match status" value="1"/>
</dbReference>
<protein>
    <recommendedName>
        <fullName evidence="3">TRAF-type domain-containing protein</fullName>
    </recommendedName>
</protein>
<evidence type="ECO:0000256" key="1">
    <source>
        <dbReference type="SAM" id="MobiDB-lite"/>
    </source>
</evidence>
<sequence>MGCKFVGSVEEMITHVERECPFAVFTYLACNRRVQRNQLEDHQASCDATLPCDICRAPLLPRDRESHTQLCLAQIGTTFKCDACEQCLPEGPLSMKAHLEECPEREEICQVEGCGMKMKRKHMDKHMQDYMRAHMSFLEAKLREERKMRSELEHQNLQLRQEEKKRKRDNEAQRRAMSDERWDVFWERLQFVLGIAKKRRDEGGREGAAGEAQGQCALVVKMMNACDPLPGC</sequence>
<feature type="region of interest" description="Disordered" evidence="1">
    <location>
        <begin position="152"/>
        <end position="174"/>
    </location>
</feature>
<dbReference type="PANTHER" id="PTHR10131:SF94">
    <property type="entry name" value="TNF RECEPTOR-ASSOCIATED FACTOR 4"/>
    <property type="match status" value="1"/>
</dbReference>
<evidence type="ECO:0000313" key="2">
    <source>
        <dbReference type="EMBL" id="CEM14770.1"/>
    </source>
</evidence>
<evidence type="ECO:0008006" key="3">
    <source>
        <dbReference type="Google" id="ProtNLM"/>
    </source>
</evidence>
<organism evidence="2">
    <name type="scientific">Chromera velia CCMP2878</name>
    <dbReference type="NCBI Taxonomy" id="1169474"/>
    <lineage>
        <taxon>Eukaryota</taxon>
        <taxon>Sar</taxon>
        <taxon>Alveolata</taxon>
        <taxon>Colpodellida</taxon>
        <taxon>Chromeraceae</taxon>
        <taxon>Chromera</taxon>
    </lineage>
</organism>